<protein>
    <recommendedName>
        <fullName evidence="8">Type II secretion system protein GspF domain-containing protein</fullName>
    </recommendedName>
</protein>
<evidence type="ECO:0000256" key="3">
    <source>
        <dbReference type="ARBA" id="ARBA00022692"/>
    </source>
</evidence>
<dbReference type="Pfam" id="PF00482">
    <property type="entry name" value="T2SSF"/>
    <property type="match status" value="1"/>
</dbReference>
<dbReference type="Proteomes" id="UP000319576">
    <property type="component" value="Chromosome"/>
</dbReference>
<sequence length="328" mass="35017">MAEYALLGLVFAVTASAALLALATMALFRRREVMPDDPPAPRVFGPFTPVVAALLPQTRAGRDAVAADLVRAGFFEPTAEVNFTAVRAVLTYLPILGGLAGALLTDGEISLTYLLFAAVAGVLGYAVPRLALSMAADARSERIRRGLPMLMDTLGLTLSTGATLPAALASSGEAVRRGYPELAHEVRVVLAQAELRSLSDALDRWRRRQPIPELGSLVFLLSQADRLGADITRGLWELSASLQVTARQRAEAAANRANFYMSFPTVLCLLIAAALVIAGPGVVQVIESNRLVDRYIEDAQEQERKLQAEAKAGRPIVPAPAQPKEPSL</sequence>
<name>A0A517Y3B3_9BACT</name>
<dbReference type="RefSeq" id="WP_145244458.1">
    <property type="nucleotide sequence ID" value="NZ_CP036273.1"/>
</dbReference>
<dbReference type="GO" id="GO:0005886">
    <property type="term" value="C:plasma membrane"/>
    <property type="evidence" value="ECO:0007669"/>
    <property type="project" value="UniProtKB-SubCell"/>
</dbReference>
<evidence type="ECO:0000256" key="2">
    <source>
        <dbReference type="ARBA" id="ARBA00022475"/>
    </source>
</evidence>
<evidence type="ECO:0000256" key="7">
    <source>
        <dbReference type="SAM" id="Phobius"/>
    </source>
</evidence>
<accession>A0A517Y3B3</accession>
<feature type="domain" description="Type II secretion system protein GspF" evidence="8">
    <location>
        <begin position="151"/>
        <end position="277"/>
    </location>
</feature>
<feature type="transmembrane region" description="Helical" evidence="7">
    <location>
        <begin position="85"/>
        <end position="104"/>
    </location>
</feature>
<feature type="region of interest" description="Disordered" evidence="6">
    <location>
        <begin position="306"/>
        <end position="328"/>
    </location>
</feature>
<organism evidence="9 10">
    <name type="scientific">Urbifossiella limnaea</name>
    <dbReference type="NCBI Taxonomy" id="2528023"/>
    <lineage>
        <taxon>Bacteria</taxon>
        <taxon>Pseudomonadati</taxon>
        <taxon>Planctomycetota</taxon>
        <taxon>Planctomycetia</taxon>
        <taxon>Gemmatales</taxon>
        <taxon>Gemmataceae</taxon>
        <taxon>Urbifossiella</taxon>
    </lineage>
</organism>
<evidence type="ECO:0000259" key="8">
    <source>
        <dbReference type="Pfam" id="PF00482"/>
    </source>
</evidence>
<gene>
    <name evidence="9" type="ORF">ETAA1_63070</name>
</gene>
<keyword evidence="5 7" id="KW-0472">Membrane</keyword>
<feature type="transmembrane region" description="Helical" evidence="7">
    <location>
        <begin position="6"/>
        <end position="28"/>
    </location>
</feature>
<dbReference type="OrthoDB" id="212987at2"/>
<evidence type="ECO:0000256" key="5">
    <source>
        <dbReference type="ARBA" id="ARBA00023136"/>
    </source>
</evidence>
<reference evidence="9 10" key="1">
    <citation type="submission" date="2019-02" db="EMBL/GenBank/DDBJ databases">
        <title>Deep-cultivation of Planctomycetes and their phenomic and genomic characterization uncovers novel biology.</title>
        <authorList>
            <person name="Wiegand S."/>
            <person name="Jogler M."/>
            <person name="Boedeker C."/>
            <person name="Pinto D."/>
            <person name="Vollmers J."/>
            <person name="Rivas-Marin E."/>
            <person name="Kohn T."/>
            <person name="Peeters S.H."/>
            <person name="Heuer A."/>
            <person name="Rast P."/>
            <person name="Oberbeckmann S."/>
            <person name="Bunk B."/>
            <person name="Jeske O."/>
            <person name="Meyerdierks A."/>
            <person name="Storesund J.E."/>
            <person name="Kallscheuer N."/>
            <person name="Luecker S."/>
            <person name="Lage O.M."/>
            <person name="Pohl T."/>
            <person name="Merkel B.J."/>
            <person name="Hornburger P."/>
            <person name="Mueller R.-W."/>
            <person name="Bruemmer F."/>
            <person name="Labrenz M."/>
            <person name="Spormann A.M."/>
            <person name="Op den Camp H."/>
            <person name="Overmann J."/>
            <person name="Amann R."/>
            <person name="Jetten M.S.M."/>
            <person name="Mascher T."/>
            <person name="Medema M.H."/>
            <person name="Devos D.P."/>
            <person name="Kaster A.-K."/>
            <person name="Ovreas L."/>
            <person name="Rohde M."/>
            <person name="Galperin M.Y."/>
            <person name="Jogler C."/>
        </authorList>
    </citation>
    <scope>NUCLEOTIDE SEQUENCE [LARGE SCALE GENOMIC DNA]</scope>
    <source>
        <strain evidence="9 10">ETA_A1</strain>
    </source>
</reference>
<evidence type="ECO:0000256" key="4">
    <source>
        <dbReference type="ARBA" id="ARBA00022989"/>
    </source>
</evidence>
<keyword evidence="3 7" id="KW-0812">Transmembrane</keyword>
<dbReference type="PANTHER" id="PTHR35007:SF2">
    <property type="entry name" value="PILUS ASSEMBLE PROTEIN"/>
    <property type="match status" value="1"/>
</dbReference>
<keyword evidence="2" id="KW-1003">Cell membrane</keyword>
<evidence type="ECO:0000256" key="6">
    <source>
        <dbReference type="SAM" id="MobiDB-lite"/>
    </source>
</evidence>
<evidence type="ECO:0000313" key="10">
    <source>
        <dbReference type="Proteomes" id="UP000319576"/>
    </source>
</evidence>
<dbReference type="EMBL" id="CP036273">
    <property type="protein sequence ID" value="QDU24293.1"/>
    <property type="molecule type" value="Genomic_DNA"/>
</dbReference>
<feature type="transmembrane region" description="Helical" evidence="7">
    <location>
        <begin position="263"/>
        <end position="286"/>
    </location>
</feature>
<feature type="compositionally biased region" description="Pro residues" evidence="6">
    <location>
        <begin position="317"/>
        <end position="328"/>
    </location>
</feature>
<proteinExistence type="predicted"/>
<dbReference type="AlphaFoldDB" id="A0A517Y3B3"/>
<comment type="subcellular location">
    <subcellularLocation>
        <location evidence="1">Cell membrane</location>
        <topology evidence="1">Multi-pass membrane protein</topology>
    </subcellularLocation>
</comment>
<feature type="transmembrane region" description="Helical" evidence="7">
    <location>
        <begin position="110"/>
        <end position="128"/>
    </location>
</feature>
<evidence type="ECO:0000256" key="1">
    <source>
        <dbReference type="ARBA" id="ARBA00004651"/>
    </source>
</evidence>
<evidence type="ECO:0000313" key="9">
    <source>
        <dbReference type="EMBL" id="QDU24293.1"/>
    </source>
</evidence>
<dbReference type="PANTHER" id="PTHR35007">
    <property type="entry name" value="INTEGRAL MEMBRANE PROTEIN-RELATED"/>
    <property type="match status" value="1"/>
</dbReference>
<dbReference type="InterPro" id="IPR018076">
    <property type="entry name" value="T2SS_GspF_dom"/>
</dbReference>
<dbReference type="KEGG" id="uli:ETAA1_63070"/>
<keyword evidence="10" id="KW-1185">Reference proteome</keyword>
<keyword evidence="4 7" id="KW-1133">Transmembrane helix</keyword>